<feature type="domain" description="Type I restriction modification DNA specificity" evidence="4">
    <location>
        <begin position="34"/>
        <end position="175"/>
    </location>
</feature>
<dbReference type="PANTHER" id="PTHR30408">
    <property type="entry name" value="TYPE-1 RESTRICTION ENZYME ECOKI SPECIFICITY PROTEIN"/>
    <property type="match status" value="1"/>
</dbReference>
<dbReference type="Proteomes" id="UP000641932">
    <property type="component" value="Unassembled WGS sequence"/>
</dbReference>
<evidence type="ECO:0000256" key="3">
    <source>
        <dbReference type="ARBA" id="ARBA00023125"/>
    </source>
</evidence>
<dbReference type="AlphaFoldDB" id="A0A917ZKC5"/>
<name>A0A917ZKC5_9ACTN</name>
<reference evidence="5" key="2">
    <citation type="submission" date="2020-09" db="EMBL/GenBank/DDBJ databases">
        <authorList>
            <person name="Sun Q."/>
            <person name="Zhou Y."/>
        </authorList>
    </citation>
    <scope>NUCLEOTIDE SEQUENCE</scope>
    <source>
        <strain evidence="5">CGMCC 4.7201</strain>
    </source>
</reference>
<evidence type="ECO:0000259" key="4">
    <source>
        <dbReference type="Pfam" id="PF01420"/>
    </source>
</evidence>
<gene>
    <name evidence="5" type="ORF">GCM10012280_18940</name>
</gene>
<protein>
    <submittedName>
        <fullName evidence="5">Type I restriction-modification system subunit S</fullName>
    </submittedName>
</protein>
<keyword evidence="6" id="KW-1185">Reference proteome</keyword>
<dbReference type="InterPro" id="IPR000055">
    <property type="entry name" value="Restrct_endonuc_typeI_TRD"/>
</dbReference>
<accession>A0A917ZKC5</accession>
<dbReference type="GO" id="GO:0009307">
    <property type="term" value="P:DNA restriction-modification system"/>
    <property type="evidence" value="ECO:0007669"/>
    <property type="project" value="UniProtKB-KW"/>
</dbReference>
<evidence type="ECO:0000313" key="5">
    <source>
        <dbReference type="EMBL" id="GGO85356.1"/>
    </source>
</evidence>
<sequence>MSVSSTTLPLGATLARGLGEANQLPWPLARASTLFELRYGKALVKSARRPGPVPVFGTNGQTGSHDTALFKGPGVVLGRKGQGPLGVEWVDEDFWVIDTAYALNVISNEVDLKFAYYLIKYVGLNHLKDGTSNPSLSRETFAAQLFPKPPLDEQRGIAATLSALDEKIESATRARDLIEDLISASFEDLIASSPVTRVPLEDLVSTTKGVSYKSVDLQESHTSLVTLKSFHRNGGYKANGLKPYVGPYKPQQVIAPGEIVVAQTDLTQGAEVVGRAVRVPADASAEVLVASLDLVIVRPKPTISREYLLGILSDESFRQHCRSRTSGTTVLHLSSDAIPAYSAPLVPDGARDEFSAFAQPLLARADTLVAEIEKLKALRDGLLPDILAGRVRVPKATLKLLEVVR</sequence>
<evidence type="ECO:0000313" key="6">
    <source>
        <dbReference type="Proteomes" id="UP000641932"/>
    </source>
</evidence>
<keyword evidence="3" id="KW-0238">DNA-binding</keyword>
<dbReference type="Gene3D" id="3.90.220.20">
    <property type="entry name" value="DNA methylase specificity domains"/>
    <property type="match status" value="2"/>
</dbReference>
<dbReference type="InterPro" id="IPR044946">
    <property type="entry name" value="Restrct_endonuc_typeI_TRD_sf"/>
</dbReference>
<proteinExistence type="inferred from homology"/>
<evidence type="ECO:0000256" key="2">
    <source>
        <dbReference type="ARBA" id="ARBA00022747"/>
    </source>
</evidence>
<evidence type="ECO:0000256" key="1">
    <source>
        <dbReference type="ARBA" id="ARBA00010923"/>
    </source>
</evidence>
<dbReference type="RefSeq" id="WP_265804093.1">
    <property type="nucleotide sequence ID" value="NZ_BMMS01000007.1"/>
</dbReference>
<reference evidence="5" key="1">
    <citation type="journal article" date="2014" name="Int. J. Syst. Evol. Microbiol.">
        <title>Complete genome sequence of Corynebacterium casei LMG S-19264T (=DSM 44701T), isolated from a smear-ripened cheese.</title>
        <authorList>
            <consortium name="US DOE Joint Genome Institute (JGI-PGF)"/>
            <person name="Walter F."/>
            <person name="Albersmeier A."/>
            <person name="Kalinowski J."/>
            <person name="Ruckert C."/>
        </authorList>
    </citation>
    <scope>NUCLEOTIDE SEQUENCE</scope>
    <source>
        <strain evidence="5">CGMCC 4.7201</strain>
    </source>
</reference>
<dbReference type="Pfam" id="PF01420">
    <property type="entry name" value="Methylase_S"/>
    <property type="match status" value="1"/>
</dbReference>
<dbReference type="EMBL" id="BMMS01000007">
    <property type="protein sequence ID" value="GGO85356.1"/>
    <property type="molecule type" value="Genomic_DNA"/>
</dbReference>
<comment type="similarity">
    <text evidence="1">Belongs to the type-I restriction system S methylase family.</text>
</comment>
<dbReference type="PANTHER" id="PTHR30408:SF13">
    <property type="entry name" value="TYPE I RESTRICTION ENZYME HINDI SPECIFICITY SUBUNIT"/>
    <property type="match status" value="1"/>
</dbReference>
<dbReference type="GO" id="GO:0003677">
    <property type="term" value="F:DNA binding"/>
    <property type="evidence" value="ECO:0007669"/>
    <property type="project" value="UniProtKB-KW"/>
</dbReference>
<comment type="caution">
    <text evidence="5">The sequence shown here is derived from an EMBL/GenBank/DDBJ whole genome shotgun (WGS) entry which is preliminary data.</text>
</comment>
<keyword evidence="2" id="KW-0680">Restriction system</keyword>
<dbReference type="CDD" id="cd17267">
    <property type="entry name" value="RMtype1_S_EcoAO83I-TRD1-CR1_like"/>
    <property type="match status" value="1"/>
</dbReference>
<dbReference type="SUPFAM" id="SSF116734">
    <property type="entry name" value="DNA methylase specificity domain"/>
    <property type="match status" value="2"/>
</dbReference>
<dbReference type="InterPro" id="IPR052021">
    <property type="entry name" value="Type-I_RS_S_subunit"/>
</dbReference>
<organism evidence="5 6">
    <name type="scientific">Wenjunlia tyrosinilytica</name>
    <dbReference type="NCBI Taxonomy" id="1544741"/>
    <lineage>
        <taxon>Bacteria</taxon>
        <taxon>Bacillati</taxon>
        <taxon>Actinomycetota</taxon>
        <taxon>Actinomycetes</taxon>
        <taxon>Kitasatosporales</taxon>
        <taxon>Streptomycetaceae</taxon>
        <taxon>Wenjunlia</taxon>
    </lineage>
</organism>